<dbReference type="Proteomes" id="UP001316803">
    <property type="component" value="Unassembled WGS sequence"/>
</dbReference>
<accession>A0AAN8F7K0</accession>
<dbReference type="EMBL" id="JAKLMC020000013">
    <property type="protein sequence ID" value="KAK5952901.1"/>
    <property type="molecule type" value="Genomic_DNA"/>
</dbReference>
<organism evidence="1 2">
    <name type="scientific">Knufia fluminis</name>
    <dbReference type="NCBI Taxonomy" id="191047"/>
    <lineage>
        <taxon>Eukaryota</taxon>
        <taxon>Fungi</taxon>
        <taxon>Dikarya</taxon>
        <taxon>Ascomycota</taxon>
        <taxon>Pezizomycotina</taxon>
        <taxon>Eurotiomycetes</taxon>
        <taxon>Chaetothyriomycetidae</taxon>
        <taxon>Chaetothyriales</taxon>
        <taxon>Trichomeriaceae</taxon>
        <taxon>Knufia</taxon>
    </lineage>
</organism>
<dbReference type="AlphaFoldDB" id="A0AAN8F7K0"/>
<sequence>MDIFIAGPPSYDSVCHTAAALSQPGIQPHAISAFEAVGTLLHAPALTVDRAVLALDSNEVALHTGWAQPIFWRKNELPPYLRKSSACVRSFLLLAALMGVQYDEEQIAEVVCQMLQSSNMAQCFPVTKSELRMLLTVLEPRTRVFIEDITHCNMRILSMISNVSSGDQDDTHAASPQLPPNTMGKLLVHASQAIREGTSEKSVELCGSAGFFDLATILLWLAPEKIVISLRRSNAHPTDRLMDYGDTGRPLLIQYGGGAVNCGAKGQPASDWKKVPWSSGKALAIDALGWAAVANPLLRGSAGVFSGVAITAARKWFG</sequence>
<name>A0AAN8F7K0_9EURO</name>
<evidence type="ECO:0000313" key="1">
    <source>
        <dbReference type="EMBL" id="KAK5952901.1"/>
    </source>
</evidence>
<proteinExistence type="predicted"/>
<evidence type="ECO:0000313" key="2">
    <source>
        <dbReference type="Proteomes" id="UP001316803"/>
    </source>
</evidence>
<keyword evidence="2" id="KW-1185">Reference proteome</keyword>
<protein>
    <submittedName>
        <fullName evidence="1">Uncharacterized protein</fullName>
    </submittedName>
</protein>
<gene>
    <name evidence="1" type="ORF">OHC33_006022</name>
</gene>
<reference evidence="1 2" key="1">
    <citation type="submission" date="2022-12" db="EMBL/GenBank/DDBJ databases">
        <title>Genomic features and morphological characterization of a novel Knufia sp. strain isolated from spacecraft assembly facility.</title>
        <authorList>
            <person name="Teixeira M."/>
            <person name="Chander A.M."/>
            <person name="Stajich J.E."/>
            <person name="Venkateswaran K."/>
        </authorList>
    </citation>
    <scope>NUCLEOTIDE SEQUENCE [LARGE SCALE GENOMIC DNA]</scope>
    <source>
        <strain evidence="1 2">FJI-L2-BK-P2</strain>
    </source>
</reference>
<comment type="caution">
    <text evidence="1">The sequence shown here is derived from an EMBL/GenBank/DDBJ whole genome shotgun (WGS) entry which is preliminary data.</text>
</comment>